<dbReference type="GO" id="GO:0016855">
    <property type="term" value="F:racemase and epimerase activity, acting on amino acids and derivatives"/>
    <property type="evidence" value="ECO:0007669"/>
    <property type="project" value="InterPro"/>
</dbReference>
<reference evidence="1" key="1">
    <citation type="submission" date="2019-11" db="EMBL/GenBank/DDBJ databases">
        <authorList>
            <person name="Feng L."/>
        </authorList>
    </citation>
    <scope>NUCLEOTIDE SEQUENCE</scope>
    <source>
        <strain evidence="1">IbartlettiiLFYP30</strain>
    </source>
</reference>
<evidence type="ECO:0000313" key="1">
    <source>
        <dbReference type="EMBL" id="VYU05906.1"/>
    </source>
</evidence>
<dbReference type="RefSeq" id="WP_156530825.1">
    <property type="nucleotide sequence ID" value="NZ_CACRUE010000026.1"/>
</dbReference>
<dbReference type="SUPFAM" id="SSF53681">
    <property type="entry name" value="Aspartate/glutamate racemase"/>
    <property type="match status" value="1"/>
</dbReference>
<dbReference type="InterPro" id="IPR001920">
    <property type="entry name" value="Asp/Glu_race"/>
</dbReference>
<accession>A0A6N3BM84</accession>
<protein>
    <submittedName>
        <fullName evidence="1">Glutamate racemase</fullName>
    </submittedName>
</protein>
<dbReference type="AlphaFoldDB" id="A0A6N3BM84"/>
<dbReference type="EMBL" id="CACRUE010000026">
    <property type="protein sequence ID" value="VYU05906.1"/>
    <property type="molecule type" value="Genomic_DNA"/>
</dbReference>
<dbReference type="Gene3D" id="3.40.50.1860">
    <property type="match status" value="1"/>
</dbReference>
<proteinExistence type="predicted"/>
<organism evidence="1">
    <name type="scientific">Intestinibacter bartlettii</name>
    <dbReference type="NCBI Taxonomy" id="261299"/>
    <lineage>
        <taxon>Bacteria</taxon>
        <taxon>Bacillati</taxon>
        <taxon>Bacillota</taxon>
        <taxon>Clostridia</taxon>
        <taxon>Peptostreptococcales</taxon>
        <taxon>Peptostreptococcaceae</taxon>
        <taxon>Intestinibacter</taxon>
    </lineage>
</organism>
<sequence length="220" mass="24749">MENKKIAVIAGTPVDTKMGADFLNSKGLNAFSYPVSQDPREQLLFQTLPVEQRKKELLKLISKIKDDKMDAIFVYCNSLSASIDFHELSNLSKIYIVTPLDVYEFLANKFNHLGLICANNQATGGIEKLIVNTNPKCTVVGLGSMTLVDNVEAEIPPMEIIKNNHLEDIIKFYEGINVEALILGCTHFPYFENELKSLTKLDIINPAEKMYEFLCDNLNK</sequence>
<name>A0A6N3BM84_9FIRM</name>
<gene>
    <name evidence="1" type="ORF">IBLFYP30_01633</name>
</gene>